<evidence type="ECO:0000313" key="2">
    <source>
        <dbReference type="Proteomes" id="UP000019487"/>
    </source>
</evidence>
<protein>
    <submittedName>
        <fullName evidence="1">Uncharacterized protein</fullName>
    </submittedName>
</protein>
<gene>
    <name evidence="1" type="ORF">SBOR_1320</name>
</gene>
<proteinExistence type="predicted"/>
<reference evidence="1 2" key="1">
    <citation type="journal article" date="2014" name="Genome Announc.">
        <title>Draft genome sequence of Sclerotinia borealis, a psychrophilic plant pathogenic fungus.</title>
        <authorList>
            <person name="Mardanov A.V."/>
            <person name="Beletsky A.V."/>
            <person name="Kadnikov V.V."/>
            <person name="Ignatov A.N."/>
            <person name="Ravin N.V."/>
        </authorList>
    </citation>
    <scope>NUCLEOTIDE SEQUENCE [LARGE SCALE GENOMIC DNA]</scope>
    <source>
        <strain evidence="2">F-4157</strain>
    </source>
</reference>
<comment type="caution">
    <text evidence="1">The sequence shown here is derived from an EMBL/GenBank/DDBJ whole genome shotgun (WGS) entry which is preliminary data.</text>
</comment>
<name>W9CNI3_SCLBF</name>
<keyword evidence="2" id="KW-1185">Reference proteome</keyword>
<dbReference type="OrthoDB" id="5289641at2759"/>
<dbReference type="PANTHER" id="PTHR39697">
    <property type="entry name" value="RICIN B LECTIN DOMAIN-CONTAINING PROTEIN-RELATED"/>
    <property type="match status" value="1"/>
</dbReference>
<dbReference type="Proteomes" id="UP000019487">
    <property type="component" value="Unassembled WGS sequence"/>
</dbReference>
<evidence type="ECO:0000313" key="1">
    <source>
        <dbReference type="EMBL" id="ESZ98327.1"/>
    </source>
</evidence>
<dbReference type="HOGENOM" id="CLU_076163_1_1_1"/>
<dbReference type="SUPFAM" id="SSF50405">
    <property type="entry name" value="Actin-crosslinking proteins"/>
    <property type="match status" value="1"/>
</dbReference>
<sequence>MVSKNHIYETDEDGSTIYTAMTPPSTIIDTLICDPTPFNNDADNKHASSSVPWPNHTFLLRASFSGHLLTLSSGTIFLGPPGNQHESIHWKCIEDKGWFYFQNTASGCYLGHNFHGNIICSSKKHYGWERFSVRLRPEGGYYLMMMHFDRLWKVGIKGGILAKIAEGESGLVREGEEEGEVIVWEFVKV</sequence>
<dbReference type="AlphaFoldDB" id="W9CNI3"/>
<dbReference type="EMBL" id="AYSA01000045">
    <property type="protein sequence ID" value="ESZ98327.1"/>
    <property type="molecule type" value="Genomic_DNA"/>
</dbReference>
<organism evidence="1 2">
    <name type="scientific">Sclerotinia borealis (strain F-4128)</name>
    <dbReference type="NCBI Taxonomy" id="1432307"/>
    <lineage>
        <taxon>Eukaryota</taxon>
        <taxon>Fungi</taxon>
        <taxon>Dikarya</taxon>
        <taxon>Ascomycota</taxon>
        <taxon>Pezizomycotina</taxon>
        <taxon>Leotiomycetes</taxon>
        <taxon>Helotiales</taxon>
        <taxon>Sclerotiniaceae</taxon>
        <taxon>Sclerotinia</taxon>
    </lineage>
</organism>
<dbReference type="InterPro" id="IPR008999">
    <property type="entry name" value="Actin-crosslinking"/>
</dbReference>
<accession>W9CNI3</accession>
<dbReference type="PANTHER" id="PTHR39697:SF1">
    <property type="entry name" value="RICIN B LECTIN DOMAIN-CONTAINING PROTEIN"/>
    <property type="match status" value="1"/>
</dbReference>